<keyword evidence="5" id="KW-1185">Reference proteome</keyword>
<gene>
    <name evidence="4" type="ORF">E4680_12205</name>
</gene>
<dbReference type="InterPro" id="IPR008258">
    <property type="entry name" value="Transglycosylase_SLT_dom_1"/>
</dbReference>
<dbReference type="EMBL" id="SRIO01000021">
    <property type="protein sequence ID" value="TFZ81512.1"/>
    <property type="molecule type" value="Genomic_DNA"/>
</dbReference>
<dbReference type="AlphaFoldDB" id="A0A4Z0F5H8"/>
<dbReference type="RefSeq" id="WP_135282697.1">
    <property type="nucleotide sequence ID" value="NZ_SRIO01000021.1"/>
</dbReference>
<feature type="chain" id="PRO_5021498282" evidence="2">
    <location>
        <begin position="25"/>
        <end position="194"/>
    </location>
</feature>
<dbReference type="SUPFAM" id="SSF53955">
    <property type="entry name" value="Lysozyme-like"/>
    <property type="match status" value="1"/>
</dbReference>
<evidence type="ECO:0000313" key="5">
    <source>
        <dbReference type="Proteomes" id="UP000297890"/>
    </source>
</evidence>
<dbReference type="PANTHER" id="PTHR37423:SF2">
    <property type="entry name" value="MEMBRANE-BOUND LYTIC MUREIN TRANSGLYCOSYLASE C"/>
    <property type="match status" value="1"/>
</dbReference>
<feature type="signal peptide" evidence="2">
    <location>
        <begin position="1"/>
        <end position="24"/>
    </location>
</feature>
<organism evidence="4 5">
    <name type="scientific">Candidatus Macondimonas diazotrophica</name>
    <dbReference type="NCBI Taxonomy" id="2305248"/>
    <lineage>
        <taxon>Bacteria</taxon>
        <taxon>Pseudomonadati</taxon>
        <taxon>Pseudomonadota</taxon>
        <taxon>Gammaproteobacteria</taxon>
        <taxon>Chromatiales</taxon>
        <taxon>Ectothiorhodospiraceae</taxon>
        <taxon>Candidatus Macondimonas</taxon>
    </lineage>
</organism>
<dbReference type="InterPro" id="IPR023346">
    <property type="entry name" value="Lysozyme-like_dom_sf"/>
</dbReference>
<comment type="similarity">
    <text evidence="1">Belongs to the transglycosylase Slt family.</text>
</comment>
<comment type="caution">
    <text evidence="4">The sequence shown here is derived from an EMBL/GenBank/DDBJ whole genome shotgun (WGS) entry which is preliminary data.</text>
</comment>
<protein>
    <submittedName>
        <fullName evidence="4">Lytic transglycosylase domain-containing protein</fullName>
    </submittedName>
</protein>
<name>A0A4Z0F5H8_9GAMM</name>
<evidence type="ECO:0000256" key="2">
    <source>
        <dbReference type="SAM" id="SignalP"/>
    </source>
</evidence>
<evidence type="ECO:0000259" key="3">
    <source>
        <dbReference type="Pfam" id="PF01464"/>
    </source>
</evidence>
<sequence length="194" mass="21840">MARTLRAIRTLVLSAALLTATATANPAAEAPDPELRAVLMTAVEISESFEDRYDAEVWLTDMSGRLEHRIPDPVQRVALLRYVHREATRAQLSPELVLAVIEVESNFDPYAISSAGALGLMQVMPFWLHEIGRPADNLFHIPTNLRFGCTILKHYLDKERGNLSRALARYNGSLGRDFYPNRVMSALDRRWLVP</sequence>
<dbReference type="Gene3D" id="1.10.530.10">
    <property type="match status" value="1"/>
</dbReference>
<accession>A0A4Z0F5H8</accession>
<dbReference type="Pfam" id="PF01464">
    <property type="entry name" value="SLT"/>
    <property type="match status" value="1"/>
</dbReference>
<proteinExistence type="inferred from homology"/>
<evidence type="ECO:0000256" key="1">
    <source>
        <dbReference type="ARBA" id="ARBA00007734"/>
    </source>
</evidence>
<reference evidence="4 5" key="1">
    <citation type="journal article" date="2019" name="ISME J.">
        <title>Candidatus Macondimonas diazotrophica, a novel gammaproteobacterial genus dominating crude-oil-contaminated coastal sediments.</title>
        <authorList>
            <person name="Karthikeyan S."/>
            <person name="Konstantinidis K."/>
        </authorList>
    </citation>
    <scope>NUCLEOTIDE SEQUENCE [LARGE SCALE GENOMIC DNA]</scope>
    <source>
        <strain evidence="4 5">KTK01</strain>
    </source>
</reference>
<dbReference type="PANTHER" id="PTHR37423">
    <property type="entry name" value="SOLUBLE LYTIC MUREIN TRANSGLYCOSYLASE-RELATED"/>
    <property type="match status" value="1"/>
</dbReference>
<keyword evidence="2" id="KW-0732">Signal</keyword>
<feature type="domain" description="Transglycosylase SLT" evidence="3">
    <location>
        <begin position="82"/>
        <end position="176"/>
    </location>
</feature>
<dbReference type="Proteomes" id="UP000297890">
    <property type="component" value="Unassembled WGS sequence"/>
</dbReference>
<dbReference type="CDD" id="cd00254">
    <property type="entry name" value="LT-like"/>
    <property type="match status" value="1"/>
</dbReference>
<dbReference type="OrthoDB" id="92254at2"/>
<evidence type="ECO:0000313" key="4">
    <source>
        <dbReference type="EMBL" id="TFZ81512.1"/>
    </source>
</evidence>